<sequence length="167" mass="18900">MTKYAEAIYILKGHILEYEMDYFIPNCGSVNLPLNEIITLMKNTTICEVIAGAIWKMDWQWEIGYIGCQVEFQDLFTECTGKLEHTTSSNSRTSQNAIEILKNQDGEIRIPCSDEDNQTTLIPNNPQEITLLQTTVSDSTITENKGSTWSDLVSLCTILPLLLLLFQ</sequence>
<organism evidence="1 2">
    <name type="scientific">Fasciola hepatica</name>
    <name type="common">Liver fluke</name>
    <dbReference type="NCBI Taxonomy" id="6192"/>
    <lineage>
        <taxon>Eukaryota</taxon>
        <taxon>Metazoa</taxon>
        <taxon>Spiralia</taxon>
        <taxon>Lophotrochozoa</taxon>
        <taxon>Platyhelminthes</taxon>
        <taxon>Trematoda</taxon>
        <taxon>Digenea</taxon>
        <taxon>Plagiorchiida</taxon>
        <taxon>Echinostomata</taxon>
        <taxon>Echinostomatoidea</taxon>
        <taxon>Fasciolidae</taxon>
        <taxon>Fasciola</taxon>
    </lineage>
</organism>
<gene>
    <name evidence="1" type="ORF">FHB240107_LOCUS13531</name>
</gene>
<dbReference type="Proteomes" id="UP001189180">
    <property type="component" value="Unassembled WGS sequence"/>
</dbReference>
<proteinExistence type="predicted"/>
<evidence type="ECO:0000313" key="1">
    <source>
        <dbReference type="EMBL" id="CAM0512728.1"/>
    </source>
</evidence>
<accession>A0ABC9HH16</accession>
<reference evidence="1 2" key="1">
    <citation type="submission" date="2024-08" db="EMBL/GenBank/DDBJ databases">
        <authorList>
            <person name="Paterson S."/>
        </authorList>
    </citation>
    <scope>NUCLEOTIDE SEQUENCE [LARGE SCALE GENOMIC DNA]</scope>
</reference>
<dbReference type="EMBL" id="CANUEZ050000242">
    <property type="protein sequence ID" value="CAM0512728.1"/>
    <property type="molecule type" value="Genomic_DNA"/>
</dbReference>
<keyword evidence="2" id="KW-1185">Reference proteome</keyword>
<dbReference type="AlphaFoldDB" id="A0ABC9HH16"/>
<protein>
    <submittedName>
        <fullName evidence="1">Uncharacterized protein</fullName>
    </submittedName>
</protein>
<name>A0ABC9HH16_FASHE</name>
<comment type="caution">
    <text evidence="1">The sequence shown here is derived from an EMBL/GenBank/DDBJ whole genome shotgun (WGS) entry which is preliminary data.</text>
</comment>
<evidence type="ECO:0000313" key="2">
    <source>
        <dbReference type="Proteomes" id="UP001189180"/>
    </source>
</evidence>